<gene>
    <name evidence="2" type="ORF">I2501_15070</name>
</gene>
<comment type="caution">
    <text evidence="2">The sequence shown here is derived from an EMBL/GenBank/DDBJ whole genome shotgun (WGS) entry which is preliminary data.</text>
</comment>
<name>A0A931B9H1_9ACTN</name>
<dbReference type="SUPFAM" id="SSF54427">
    <property type="entry name" value="NTF2-like"/>
    <property type="match status" value="1"/>
</dbReference>
<evidence type="ECO:0000313" key="3">
    <source>
        <dbReference type="Proteomes" id="UP000657385"/>
    </source>
</evidence>
<evidence type="ECO:0000259" key="1">
    <source>
        <dbReference type="Pfam" id="PF12680"/>
    </source>
</evidence>
<dbReference type="EMBL" id="JADPRT010000005">
    <property type="protein sequence ID" value="MBF9069345.1"/>
    <property type="molecule type" value="Genomic_DNA"/>
</dbReference>
<reference evidence="2" key="1">
    <citation type="submission" date="2020-11" db="EMBL/GenBank/DDBJ databases">
        <title>Isolation and identification of active actinomycetes.</title>
        <authorList>
            <person name="Yu B."/>
        </authorList>
    </citation>
    <scope>NUCLEOTIDE SEQUENCE</scope>
    <source>
        <strain evidence="2">NEAU-YB345</strain>
    </source>
</reference>
<dbReference type="Pfam" id="PF12680">
    <property type="entry name" value="SnoaL_2"/>
    <property type="match status" value="1"/>
</dbReference>
<dbReference type="Proteomes" id="UP000657385">
    <property type="component" value="Unassembled WGS sequence"/>
</dbReference>
<organism evidence="2 3">
    <name type="scientific">Streptacidiphilus fuscans</name>
    <dbReference type="NCBI Taxonomy" id="2789292"/>
    <lineage>
        <taxon>Bacteria</taxon>
        <taxon>Bacillati</taxon>
        <taxon>Actinomycetota</taxon>
        <taxon>Actinomycetes</taxon>
        <taxon>Kitasatosporales</taxon>
        <taxon>Streptomycetaceae</taxon>
        <taxon>Streptacidiphilus</taxon>
    </lineage>
</organism>
<proteinExistence type="predicted"/>
<keyword evidence="3" id="KW-1185">Reference proteome</keyword>
<dbReference type="Gene3D" id="3.10.450.50">
    <property type="match status" value="1"/>
</dbReference>
<dbReference type="RefSeq" id="WP_196194485.1">
    <property type="nucleotide sequence ID" value="NZ_JADPRT010000005.1"/>
</dbReference>
<evidence type="ECO:0000313" key="2">
    <source>
        <dbReference type="EMBL" id="MBF9069345.1"/>
    </source>
</evidence>
<protein>
    <submittedName>
        <fullName evidence="2">Nuclear transport factor 2 family protein</fullName>
    </submittedName>
</protein>
<dbReference type="InterPro" id="IPR037401">
    <property type="entry name" value="SnoaL-like"/>
</dbReference>
<dbReference type="AlphaFoldDB" id="A0A931B9H1"/>
<accession>A0A931B9H1</accession>
<sequence>MSNQHRTARETVELLLRTTVEGSRDDLADLYAPDVVVEMPFVRPGFPGRTEGSETLRARMKAVEGLWSFDAVDGVALHETADPEVVIVEFRVHGRTTSDGTAFTLGFINVIRVVDGLIVSSRDYGNPLEGEFLASLLPRGL</sequence>
<feature type="domain" description="SnoaL-like" evidence="1">
    <location>
        <begin position="17"/>
        <end position="120"/>
    </location>
</feature>
<dbReference type="InterPro" id="IPR032710">
    <property type="entry name" value="NTF2-like_dom_sf"/>
</dbReference>